<evidence type="ECO:0000313" key="1">
    <source>
        <dbReference type="EMBL" id="SAP16316.1"/>
    </source>
</evidence>
<reference evidence="1" key="1">
    <citation type="submission" date="2016-04" db="EMBL/GenBank/DDBJ databases">
        <authorList>
            <person name="Evans L.H."/>
            <person name="Alamgir A."/>
            <person name="Owens N."/>
            <person name="Weber N.D."/>
            <person name="Virtaneva K."/>
            <person name="Barbian K."/>
            <person name="Babar A."/>
            <person name="Rosenke K."/>
        </authorList>
    </citation>
    <scope>NUCLEOTIDE SEQUENCE</scope>
    <source>
        <strain evidence="1">Nono1</strain>
    </source>
</reference>
<accession>A0A1M4BKY9</accession>
<dbReference type="RefSeq" id="WP_225267199.1">
    <property type="nucleotide sequence ID" value="NZ_CP084058.1"/>
</dbReference>
<protein>
    <submittedName>
        <fullName evidence="1">Uncharacterized protein</fullName>
    </submittedName>
</protein>
<dbReference type="EMBL" id="LT559120">
    <property type="protein sequence ID" value="SAP16316.1"/>
    <property type="molecule type" value="Genomic_DNA"/>
</dbReference>
<dbReference type="AlphaFoldDB" id="A0A1M4BKY9"/>
<sequence length="67" mass="6924">MTIPQTTADQAAEVAGQATELLDRAVSHARHAPSEAMTYAVAGVGKALLAVAAELAALRAQQQEVPR</sequence>
<name>A0A1M4BKY9_9ACTN</name>
<organism evidence="1">
    <name type="scientific">Nonomuraea gerenzanensis</name>
    <dbReference type="NCBI Taxonomy" id="93944"/>
    <lineage>
        <taxon>Bacteria</taxon>
        <taxon>Bacillati</taxon>
        <taxon>Actinomycetota</taxon>
        <taxon>Actinomycetes</taxon>
        <taxon>Streptosporangiales</taxon>
        <taxon>Streptosporangiaceae</taxon>
        <taxon>Nonomuraea</taxon>
    </lineage>
</organism>
<proteinExistence type="predicted"/>
<gene>
    <name evidence="1" type="ORF">BN4615_P10979</name>
</gene>